<name>A0A212LU31_9FIRM</name>
<evidence type="ECO:0000256" key="2">
    <source>
        <dbReference type="ARBA" id="ARBA00022643"/>
    </source>
</evidence>
<dbReference type="RefSeq" id="WP_288184221.1">
    <property type="nucleotide sequence ID" value="NZ_LT608335.1"/>
</dbReference>
<keyword evidence="1" id="KW-0285">Flavoprotein</keyword>
<organism evidence="4">
    <name type="scientific">uncultured Sporomusa sp</name>
    <dbReference type="NCBI Taxonomy" id="307249"/>
    <lineage>
        <taxon>Bacteria</taxon>
        <taxon>Bacillati</taxon>
        <taxon>Bacillota</taxon>
        <taxon>Negativicutes</taxon>
        <taxon>Selenomonadales</taxon>
        <taxon>Sporomusaceae</taxon>
        <taxon>Sporomusa</taxon>
        <taxon>environmental samples</taxon>
    </lineage>
</organism>
<dbReference type="SUPFAM" id="SSF52218">
    <property type="entry name" value="Flavoproteins"/>
    <property type="match status" value="1"/>
</dbReference>
<dbReference type="PANTHER" id="PTHR43278">
    <property type="entry name" value="NAD(P)H-DEPENDENT FMN-CONTAINING OXIDOREDUCTASE YWQN-RELATED"/>
    <property type="match status" value="1"/>
</dbReference>
<evidence type="ECO:0000313" key="4">
    <source>
        <dbReference type="EMBL" id="SCM81105.1"/>
    </source>
</evidence>
<dbReference type="InterPro" id="IPR005025">
    <property type="entry name" value="FMN_Rdtase-like_dom"/>
</dbReference>
<dbReference type="InterPro" id="IPR029039">
    <property type="entry name" value="Flavoprotein-like_sf"/>
</dbReference>
<keyword evidence="2" id="KW-0288">FMN</keyword>
<evidence type="ECO:0000259" key="3">
    <source>
        <dbReference type="Pfam" id="PF03358"/>
    </source>
</evidence>
<protein>
    <submittedName>
        <fullName evidence="4">NADPH-dependent FMN reductase</fullName>
    </submittedName>
</protein>
<reference evidence="4" key="1">
    <citation type="submission" date="2016-08" db="EMBL/GenBank/DDBJ databases">
        <authorList>
            <person name="Seilhamer J.J."/>
        </authorList>
    </citation>
    <scope>NUCLEOTIDE SEQUENCE</scope>
    <source>
        <strain evidence="4">86</strain>
    </source>
</reference>
<accession>A0A212LU31</accession>
<dbReference type="GO" id="GO:0016491">
    <property type="term" value="F:oxidoreductase activity"/>
    <property type="evidence" value="ECO:0007669"/>
    <property type="project" value="InterPro"/>
</dbReference>
<dbReference type="Gene3D" id="3.40.50.360">
    <property type="match status" value="1"/>
</dbReference>
<dbReference type="EMBL" id="FMJE01000003">
    <property type="protein sequence ID" value="SCM81105.1"/>
    <property type="molecule type" value="Genomic_DNA"/>
</dbReference>
<dbReference type="InterPro" id="IPR051796">
    <property type="entry name" value="ISF_SsuE-like"/>
</dbReference>
<sequence length="199" mass="21737">MAQILALLGSPKTDGTNSVLIDELVRGAASCGDVEVQKLVLNKLKIIPCQACDACMHTGRCHLKDDMEIIYESIIKMDAFILGAPIYFSGISAQAKLMIDRCQPFWSEKYVRKNDVFSGRLRPGIFVATGGQAAYEGQFIGSLYVMKLLFKMIGVKSIANLTLDNLDSKPLAQRPDDLAQAFELGRKLMEDCKGGGGIL</sequence>
<gene>
    <name evidence="4" type="ORF">KL86SPO_31284</name>
</gene>
<dbReference type="AlphaFoldDB" id="A0A212LU31"/>
<dbReference type="PANTHER" id="PTHR43278:SF4">
    <property type="entry name" value="NAD(P)H-DEPENDENT FMN-CONTAINING OXIDOREDUCTASE YWQN-RELATED"/>
    <property type="match status" value="1"/>
</dbReference>
<evidence type="ECO:0000256" key="1">
    <source>
        <dbReference type="ARBA" id="ARBA00022630"/>
    </source>
</evidence>
<proteinExistence type="predicted"/>
<feature type="domain" description="NADPH-dependent FMN reductase-like" evidence="3">
    <location>
        <begin position="3"/>
        <end position="132"/>
    </location>
</feature>
<dbReference type="Pfam" id="PF03358">
    <property type="entry name" value="FMN_red"/>
    <property type="match status" value="1"/>
</dbReference>